<proteinExistence type="predicted"/>
<evidence type="ECO:0000313" key="3">
    <source>
        <dbReference type="EMBL" id="KEZ42122.1"/>
    </source>
</evidence>
<dbReference type="Proteomes" id="UP000028545">
    <property type="component" value="Unassembled WGS sequence"/>
</dbReference>
<evidence type="ECO:0000256" key="1">
    <source>
        <dbReference type="SAM" id="MobiDB-lite"/>
    </source>
</evidence>
<accession>A0A084G460</accession>
<dbReference type="InterPro" id="IPR025676">
    <property type="entry name" value="Clr5_dom"/>
</dbReference>
<dbReference type="VEuPathDB" id="FungiDB:SAPIO_CDS6365"/>
<reference evidence="3 4" key="1">
    <citation type="journal article" date="2014" name="Genome Announc.">
        <title>Draft genome sequence of the pathogenic fungus Scedosporium apiospermum.</title>
        <authorList>
            <person name="Vandeputte P."/>
            <person name="Ghamrawi S."/>
            <person name="Rechenmann M."/>
            <person name="Iltis A."/>
            <person name="Giraud S."/>
            <person name="Fleury M."/>
            <person name="Thornton C."/>
            <person name="Delhaes L."/>
            <person name="Meyer W."/>
            <person name="Papon N."/>
            <person name="Bouchara J.P."/>
        </authorList>
    </citation>
    <scope>NUCLEOTIDE SEQUENCE [LARGE SCALE GENOMIC DNA]</scope>
    <source>
        <strain evidence="3 4">IHEM 14462</strain>
    </source>
</reference>
<sequence>MEYLDLGNGTQPGPCVGETTLPSFQSPAEGTLLEYFYRSGESIVNYDSQVSGSVSTFNTQDDRPGTSTTDVASVLPRTARAREQSESYSEDVWEMYKPRIQQLYIEDNKKLHEVMQQMKEERDFKPS</sequence>
<keyword evidence="4" id="KW-1185">Reference proteome</keyword>
<protein>
    <recommendedName>
        <fullName evidence="2">Clr5 domain-containing protein</fullName>
    </recommendedName>
</protein>
<comment type="caution">
    <text evidence="3">The sequence shown here is derived from an EMBL/GenBank/DDBJ whole genome shotgun (WGS) entry which is preliminary data.</text>
</comment>
<evidence type="ECO:0000313" key="4">
    <source>
        <dbReference type="Proteomes" id="UP000028545"/>
    </source>
</evidence>
<feature type="region of interest" description="Disordered" evidence="1">
    <location>
        <begin position="1"/>
        <end position="22"/>
    </location>
</feature>
<gene>
    <name evidence="3" type="ORF">SAPIO_CDS6365</name>
</gene>
<organism evidence="3 4">
    <name type="scientific">Pseudallescheria apiosperma</name>
    <name type="common">Scedosporium apiospermum</name>
    <dbReference type="NCBI Taxonomy" id="563466"/>
    <lineage>
        <taxon>Eukaryota</taxon>
        <taxon>Fungi</taxon>
        <taxon>Dikarya</taxon>
        <taxon>Ascomycota</taxon>
        <taxon>Pezizomycotina</taxon>
        <taxon>Sordariomycetes</taxon>
        <taxon>Hypocreomycetidae</taxon>
        <taxon>Microascales</taxon>
        <taxon>Microascaceae</taxon>
        <taxon>Scedosporium</taxon>
    </lineage>
</organism>
<dbReference type="KEGG" id="sapo:SAPIO_CDS6365"/>
<dbReference type="OrthoDB" id="4115389at2759"/>
<dbReference type="Pfam" id="PF14420">
    <property type="entry name" value="Clr5"/>
    <property type="match status" value="1"/>
</dbReference>
<dbReference type="EMBL" id="JOWA01000102">
    <property type="protein sequence ID" value="KEZ42122.1"/>
    <property type="molecule type" value="Genomic_DNA"/>
</dbReference>
<evidence type="ECO:0000259" key="2">
    <source>
        <dbReference type="Pfam" id="PF14420"/>
    </source>
</evidence>
<dbReference type="AlphaFoldDB" id="A0A084G460"/>
<name>A0A084G460_PSEDA</name>
<dbReference type="HOGENOM" id="CLU_1971776_0_0_1"/>
<dbReference type="GeneID" id="27725437"/>
<feature type="domain" description="Clr5" evidence="2">
    <location>
        <begin position="90"/>
        <end position="127"/>
    </location>
</feature>
<dbReference type="RefSeq" id="XP_016641921.1">
    <property type="nucleotide sequence ID" value="XM_016788487.1"/>
</dbReference>